<name>A0A4Y7KS27_PAPSO</name>
<gene>
    <name evidence="8" type="ORF">C5167_050673</name>
</gene>
<dbReference type="OMA" id="FSFFWAM"/>
<evidence type="ECO:0000313" key="8">
    <source>
        <dbReference type="EMBL" id="RZC75192.1"/>
    </source>
</evidence>
<dbReference type="AlphaFoldDB" id="A0A4Y7KS27"/>
<sequence length="457" mass="50126">MSAAKISYLSQTDSYLNYQPNHVFVNPRRRRSNGFIFTNPNLRISNLSSLLNTEIKSRVSIKLPRRMVNCRKSDSDREMVETDSSMDCVGTGYNVECIVDETSEETDQFLKKKTESFEIEEKDGNSELGFVKGVLEWGLLISPFFFWGTAMVAMKEVFPKAGPFFVSAFRLIPAGFMLVAFARLRGRKQPSGIMAWVSIVLFGLVDAACFQGFLAEGLQRTSAGLGSVIIDSQPLTVAILASLLFGESIGVVGAAGLVLGVVGLLLLEGVTLHFGGVGNGGCFLLLKAWQWEQSWFAGYSDPIMATGWHMVIGGIPLLVISILNHDPAISGGLKELISNDILALIYTSIFGSAISYGVYFYNASRGQFLSAPYLYIPMYLLELPMFADLACFMILHKSACSLTKLSSLTFLTPMFASVFGFLYLGETFSELQLFGALVTVVAIYMVNYRTGPSSDIE</sequence>
<dbReference type="GO" id="GO:0016020">
    <property type="term" value="C:membrane"/>
    <property type="evidence" value="ECO:0007669"/>
    <property type="project" value="UniProtKB-SubCell"/>
</dbReference>
<feature type="transmembrane region" description="Helical" evidence="6">
    <location>
        <begin position="431"/>
        <end position="448"/>
    </location>
</feature>
<dbReference type="InterPro" id="IPR050638">
    <property type="entry name" value="AA-Vitamin_Transporters"/>
</dbReference>
<evidence type="ECO:0000313" key="9">
    <source>
        <dbReference type="Proteomes" id="UP000316621"/>
    </source>
</evidence>
<dbReference type="InterPro" id="IPR037185">
    <property type="entry name" value="EmrE-like"/>
</dbReference>
<evidence type="ECO:0000256" key="2">
    <source>
        <dbReference type="ARBA" id="ARBA00007635"/>
    </source>
</evidence>
<dbReference type="STRING" id="3469.A0A4Y7KS27"/>
<dbReference type="EMBL" id="CM010722">
    <property type="protein sequence ID" value="RZC75192.1"/>
    <property type="molecule type" value="Genomic_DNA"/>
</dbReference>
<feature type="transmembrane region" description="Helical" evidence="6">
    <location>
        <begin position="274"/>
        <end position="291"/>
    </location>
</feature>
<feature type="domain" description="EamA" evidence="7">
    <location>
        <begin position="139"/>
        <end position="267"/>
    </location>
</feature>
<proteinExistence type="inferred from homology"/>
<dbReference type="InterPro" id="IPR000620">
    <property type="entry name" value="EamA_dom"/>
</dbReference>
<evidence type="ECO:0000256" key="3">
    <source>
        <dbReference type="ARBA" id="ARBA00022692"/>
    </source>
</evidence>
<keyword evidence="4 6" id="KW-1133">Transmembrane helix</keyword>
<comment type="similarity">
    <text evidence="2">Belongs to the drug/metabolite transporter (DMT) superfamily. Plant drug/metabolite exporter (P-DME) (TC 2.A.7.4) family.</text>
</comment>
<feature type="transmembrane region" description="Helical" evidence="6">
    <location>
        <begin position="193"/>
        <end position="215"/>
    </location>
</feature>
<feature type="transmembrane region" description="Helical" evidence="6">
    <location>
        <begin position="343"/>
        <end position="361"/>
    </location>
</feature>
<feature type="domain" description="EamA" evidence="7">
    <location>
        <begin position="299"/>
        <end position="366"/>
    </location>
</feature>
<keyword evidence="3 6" id="KW-0812">Transmembrane</keyword>
<comment type="subcellular location">
    <subcellularLocation>
        <location evidence="1">Membrane</location>
        <topology evidence="1">Multi-pass membrane protein</topology>
    </subcellularLocation>
</comment>
<evidence type="ECO:0000256" key="5">
    <source>
        <dbReference type="ARBA" id="ARBA00023136"/>
    </source>
</evidence>
<protein>
    <recommendedName>
        <fullName evidence="7">EamA domain-containing protein</fullName>
    </recommendedName>
</protein>
<feature type="transmembrane region" description="Helical" evidence="6">
    <location>
        <begin position="134"/>
        <end position="155"/>
    </location>
</feature>
<organism evidence="8 9">
    <name type="scientific">Papaver somniferum</name>
    <name type="common">Opium poppy</name>
    <dbReference type="NCBI Taxonomy" id="3469"/>
    <lineage>
        <taxon>Eukaryota</taxon>
        <taxon>Viridiplantae</taxon>
        <taxon>Streptophyta</taxon>
        <taxon>Embryophyta</taxon>
        <taxon>Tracheophyta</taxon>
        <taxon>Spermatophyta</taxon>
        <taxon>Magnoliopsida</taxon>
        <taxon>Ranunculales</taxon>
        <taxon>Papaveraceae</taxon>
        <taxon>Papaveroideae</taxon>
        <taxon>Papaver</taxon>
    </lineage>
</organism>
<dbReference type="PANTHER" id="PTHR32322:SF2">
    <property type="entry name" value="EAMA DOMAIN-CONTAINING PROTEIN"/>
    <property type="match status" value="1"/>
</dbReference>
<reference evidence="8 9" key="1">
    <citation type="journal article" date="2018" name="Science">
        <title>The opium poppy genome and morphinan production.</title>
        <authorList>
            <person name="Guo L."/>
            <person name="Winzer T."/>
            <person name="Yang X."/>
            <person name="Li Y."/>
            <person name="Ning Z."/>
            <person name="He Z."/>
            <person name="Teodor R."/>
            <person name="Lu Y."/>
            <person name="Bowser T.A."/>
            <person name="Graham I.A."/>
            <person name="Ye K."/>
        </authorList>
    </citation>
    <scope>NUCLEOTIDE SEQUENCE [LARGE SCALE GENOMIC DNA]</scope>
    <source>
        <strain evidence="9">cv. HN1</strain>
        <tissue evidence="8">Leaves</tissue>
    </source>
</reference>
<evidence type="ECO:0000256" key="1">
    <source>
        <dbReference type="ARBA" id="ARBA00004141"/>
    </source>
</evidence>
<evidence type="ECO:0000256" key="4">
    <source>
        <dbReference type="ARBA" id="ARBA00022989"/>
    </source>
</evidence>
<feature type="transmembrane region" description="Helical" evidence="6">
    <location>
        <begin position="303"/>
        <end position="323"/>
    </location>
</feature>
<dbReference type="Pfam" id="PF00892">
    <property type="entry name" value="EamA"/>
    <property type="match status" value="2"/>
</dbReference>
<feature type="transmembrane region" description="Helical" evidence="6">
    <location>
        <begin position="235"/>
        <end position="267"/>
    </location>
</feature>
<dbReference type="PANTHER" id="PTHR32322">
    <property type="entry name" value="INNER MEMBRANE TRANSPORTER"/>
    <property type="match status" value="1"/>
</dbReference>
<evidence type="ECO:0000256" key="6">
    <source>
        <dbReference type="SAM" id="Phobius"/>
    </source>
</evidence>
<dbReference type="Proteomes" id="UP000316621">
    <property type="component" value="Chromosome 8"/>
</dbReference>
<accession>A0A4Y7KS27</accession>
<evidence type="ECO:0000259" key="7">
    <source>
        <dbReference type="Pfam" id="PF00892"/>
    </source>
</evidence>
<keyword evidence="9" id="KW-1185">Reference proteome</keyword>
<feature type="transmembrane region" description="Helical" evidence="6">
    <location>
        <begin position="161"/>
        <end position="181"/>
    </location>
</feature>
<feature type="transmembrane region" description="Helical" evidence="6">
    <location>
        <begin position="373"/>
        <end position="395"/>
    </location>
</feature>
<dbReference type="SUPFAM" id="SSF103481">
    <property type="entry name" value="Multidrug resistance efflux transporter EmrE"/>
    <property type="match status" value="2"/>
</dbReference>
<feature type="transmembrane region" description="Helical" evidence="6">
    <location>
        <begin position="407"/>
        <end position="425"/>
    </location>
</feature>
<dbReference type="Gramene" id="RZC75192">
    <property type="protein sequence ID" value="RZC75192"/>
    <property type="gene ID" value="C5167_050673"/>
</dbReference>
<dbReference type="GO" id="GO:0009507">
    <property type="term" value="C:chloroplast"/>
    <property type="evidence" value="ECO:0007669"/>
    <property type="project" value="TreeGrafter"/>
</dbReference>
<keyword evidence="5 6" id="KW-0472">Membrane</keyword>